<dbReference type="EMBL" id="JAPDOD010000009">
    <property type="protein sequence ID" value="MDA0161207.1"/>
    <property type="molecule type" value="Genomic_DNA"/>
</dbReference>
<dbReference type="Gene3D" id="3.10.20.520">
    <property type="entry name" value="Phenylacetic acid degradation B"/>
    <property type="match status" value="1"/>
</dbReference>
<accession>A0A9X3S1K7</accession>
<dbReference type="AlphaFoldDB" id="A0A9X3S1K7"/>
<name>A0A9X3S1K7_9ACTN</name>
<dbReference type="Pfam" id="PF06243">
    <property type="entry name" value="PaaB"/>
    <property type="match status" value="1"/>
</dbReference>
<sequence length="64" mass="7359">MSGRGNVWEVFARKAYEEPLHHVGTVTEEDEDLALVSARSIYDEQPWIHMIIVPRTAIREAIKP</sequence>
<dbReference type="RefSeq" id="WP_270040399.1">
    <property type="nucleotide sequence ID" value="NZ_JAPDOD010000009.1"/>
</dbReference>
<gene>
    <name evidence="1" type="ORF">OM076_13090</name>
</gene>
<keyword evidence="2" id="KW-1185">Reference proteome</keyword>
<dbReference type="Proteomes" id="UP001149140">
    <property type="component" value="Unassembled WGS sequence"/>
</dbReference>
<comment type="caution">
    <text evidence="1">The sequence shown here is derived from an EMBL/GenBank/DDBJ whole genome shotgun (WGS) entry which is preliminary data.</text>
</comment>
<evidence type="ECO:0000313" key="2">
    <source>
        <dbReference type="Proteomes" id="UP001149140"/>
    </source>
</evidence>
<protein>
    <recommendedName>
        <fullName evidence="3">Phenylacetic acid degradation b</fullName>
    </recommendedName>
</protein>
<evidence type="ECO:0000313" key="1">
    <source>
        <dbReference type="EMBL" id="MDA0161207.1"/>
    </source>
</evidence>
<organism evidence="1 2">
    <name type="scientific">Solirubrobacter ginsenosidimutans</name>
    <dbReference type="NCBI Taxonomy" id="490573"/>
    <lineage>
        <taxon>Bacteria</taxon>
        <taxon>Bacillati</taxon>
        <taxon>Actinomycetota</taxon>
        <taxon>Thermoleophilia</taxon>
        <taxon>Solirubrobacterales</taxon>
        <taxon>Solirubrobacteraceae</taxon>
        <taxon>Solirubrobacter</taxon>
    </lineage>
</organism>
<reference evidence="1" key="1">
    <citation type="submission" date="2022-10" db="EMBL/GenBank/DDBJ databases">
        <title>The WGS of Solirubrobacter ginsenosidimutans DSM 21036.</title>
        <authorList>
            <person name="Jiang Z."/>
        </authorList>
    </citation>
    <scope>NUCLEOTIDE SEQUENCE</scope>
    <source>
        <strain evidence="1">DSM 21036</strain>
    </source>
</reference>
<dbReference type="InterPro" id="IPR038693">
    <property type="entry name" value="PaaB_sf"/>
</dbReference>
<dbReference type="InterPro" id="IPR009359">
    <property type="entry name" value="PaaB"/>
</dbReference>
<proteinExistence type="predicted"/>
<evidence type="ECO:0008006" key="3">
    <source>
        <dbReference type="Google" id="ProtNLM"/>
    </source>
</evidence>